<evidence type="ECO:0000259" key="12">
    <source>
        <dbReference type="Pfam" id="PF00441"/>
    </source>
</evidence>
<dbReference type="AlphaFoldDB" id="A0A918R4G0"/>
<comment type="caution">
    <text evidence="15">The sequence shown here is derived from an EMBL/GenBank/DDBJ whole genome shotgun (WGS) entry which is preliminary data.</text>
</comment>
<evidence type="ECO:0000256" key="9">
    <source>
        <dbReference type="ARBA" id="ARBA00039033"/>
    </source>
</evidence>
<keyword evidence="3 11" id="KW-0285">Flavoprotein</keyword>
<sequence length="392" mass="43515">MASDLFEAPDYYNLDELLTDEHKLVRDTTRNWVKKEISPIIEDYAQKSEFPMHITKGLAEIGAFGPYIPMKYGGAGLDQISYGLIMQEIERGDSGIRSTASVQSSLVMYPIWKYGNELQRQKYLPKLASGAWIGCFGLTEPDHGSNPAGMITNFKDKGDHYLLNGAKMWISNAPFAHVAVVWAKDENGRIHGLLVERGMEGFSTPKTHSKWSLRASATGELIFDNVKVPKENLLPNKSGLGAPLGCLDSARYGIAWGAIGAAMDCYDTALRYSKERIQFGKPIGQFQLQQKKLAEMITEITKAQILTWRLGLLKNENKATSAQISMAKRNNVHMALNIAREARQILGGMGITGEYSIMRHAMNLESVITYEGTHDIHLLITGLDITGLNAFK</sequence>
<accession>A0A918R4G0</accession>
<keyword evidence="5" id="KW-0809">Transit peptide</keyword>
<gene>
    <name evidence="15" type="primary">gcdH</name>
    <name evidence="15" type="ORF">GCM10007028_24760</name>
</gene>
<protein>
    <recommendedName>
        <fullName evidence="9">glutaryl-CoA dehydrogenase (ETF)</fullName>
        <ecNumber evidence="9">1.3.8.6</ecNumber>
    </recommendedName>
</protein>
<dbReference type="EC" id="1.3.8.6" evidence="9"/>
<evidence type="ECO:0000256" key="3">
    <source>
        <dbReference type="ARBA" id="ARBA00022630"/>
    </source>
</evidence>
<dbReference type="InterPro" id="IPR006091">
    <property type="entry name" value="Acyl-CoA_Oxase/DH_mid-dom"/>
</dbReference>
<evidence type="ECO:0000256" key="10">
    <source>
        <dbReference type="ARBA" id="ARBA00049493"/>
    </source>
</evidence>
<feature type="domain" description="Acyl-CoA dehydrogenase/oxidase C-terminal" evidence="12">
    <location>
        <begin position="238"/>
        <end position="380"/>
    </location>
</feature>
<evidence type="ECO:0000256" key="6">
    <source>
        <dbReference type="ARBA" id="ARBA00023002"/>
    </source>
</evidence>
<dbReference type="GO" id="GO:0033539">
    <property type="term" value="P:fatty acid beta-oxidation using acyl-CoA dehydrogenase"/>
    <property type="evidence" value="ECO:0007669"/>
    <property type="project" value="TreeGrafter"/>
</dbReference>
<reference evidence="15" key="2">
    <citation type="submission" date="2020-09" db="EMBL/GenBank/DDBJ databases">
        <authorList>
            <person name="Sun Q."/>
            <person name="Kim S."/>
        </authorList>
    </citation>
    <scope>NUCLEOTIDE SEQUENCE</scope>
    <source>
        <strain evidence="15">KCTC 12710</strain>
    </source>
</reference>
<keyword evidence="4 11" id="KW-0274">FAD</keyword>
<evidence type="ECO:0000313" key="16">
    <source>
        <dbReference type="Proteomes" id="UP000636004"/>
    </source>
</evidence>
<dbReference type="InterPro" id="IPR036250">
    <property type="entry name" value="AcylCo_DH-like_C"/>
</dbReference>
<dbReference type="Pfam" id="PF02770">
    <property type="entry name" value="Acyl-CoA_dh_M"/>
    <property type="match status" value="1"/>
</dbReference>
<dbReference type="Pfam" id="PF00441">
    <property type="entry name" value="Acyl-CoA_dh_1"/>
    <property type="match status" value="1"/>
</dbReference>
<evidence type="ECO:0000256" key="5">
    <source>
        <dbReference type="ARBA" id="ARBA00022946"/>
    </source>
</evidence>
<dbReference type="SUPFAM" id="SSF56645">
    <property type="entry name" value="Acyl-CoA dehydrogenase NM domain-like"/>
    <property type="match status" value="1"/>
</dbReference>
<comment type="similarity">
    <text evidence="2 11">Belongs to the acyl-CoA dehydrogenase family.</text>
</comment>
<evidence type="ECO:0000256" key="11">
    <source>
        <dbReference type="RuleBase" id="RU362125"/>
    </source>
</evidence>
<dbReference type="GO" id="GO:0050660">
    <property type="term" value="F:flavin adenine dinucleotide binding"/>
    <property type="evidence" value="ECO:0007669"/>
    <property type="project" value="InterPro"/>
</dbReference>
<evidence type="ECO:0000313" key="15">
    <source>
        <dbReference type="EMBL" id="GGZ85545.1"/>
    </source>
</evidence>
<dbReference type="PROSITE" id="PS00073">
    <property type="entry name" value="ACYL_COA_DH_2"/>
    <property type="match status" value="1"/>
</dbReference>
<name>A0A918R4G0_9FLAO</name>
<dbReference type="InterPro" id="IPR009100">
    <property type="entry name" value="AcylCoA_DH/oxidase_NM_dom_sf"/>
</dbReference>
<reference evidence="15" key="1">
    <citation type="journal article" date="2014" name="Int. J. Syst. Evol. Microbiol.">
        <title>Complete genome sequence of Corynebacterium casei LMG S-19264T (=DSM 44701T), isolated from a smear-ripened cheese.</title>
        <authorList>
            <consortium name="US DOE Joint Genome Institute (JGI-PGF)"/>
            <person name="Walter F."/>
            <person name="Albersmeier A."/>
            <person name="Kalinowski J."/>
            <person name="Ruckert C."/>
        </authorList>
    </citation>
    <scope>NUCLEOTIDE SEQUENCE</scope>
    <source>
        <strain evidence="15">KCTC 12710</strain>
    </source>
</reference>
<comment type="catalytic activity">
    <reaction evidence="10">
        <text>glutaryl-CoA + oxidized [electron-transfer flavoprotein] + 2 H(+) = (2E)-butenoyl-CoA + reduced [electron-transfer flavoprotein] + CO2</text>
        <dbReference type="Rhea" id="RHEA:13389"/>
        <dbReference type="Rhea" id="RHEA-COMP:10685"/>
        <dbReference type="Rhea" id="RHEA-COMP:10686"/>
        <dbReference type="ChEBI" id="CHEBI:15378"/>
        <dbReference type="ChEBI" id="CHEBI:16526"/>
        <dbReference type="ChEBI" id="CHEBI:57332"/>
        <dbReference type="ChEBI" id="CHEBI:57378"/>
        <dbReference type="ChEBI" id="CHEBI:57692"/>
        <dbReference type="ChEBI" id="CHEBI:58307"/>
        <dbReference type="EC" id="1.3.8.6"/>
    </reaction>
</comment>
<evidence type="ECO:0000256" key="4">
    <source>
        <dbReference type="ARBA" id="ARBA00022827"/>
    </source>
</evidence>
<dbReference type="FunFam" id="1.10.540.10:FF:000002">
    <property type="entry name" value="Acyl-CoA dehydrogenase FadE19"/>
    <property type="match status" value="1"/>
</dbReference>
<evidence type="ECO:0000256" key="8">
    <source>
        <dbReference type="ARBA" id="ARBA00037927"/>
    </source>
</evidence>
<keyword evidence="16" id="KW-1185">Reference proteome</keyword>
<dbReference type="SUPFAM" id="SSF47203">
    <property type="entry name" value="Acyl-CoA dehydrogenase C-terminal domain-like"/>
    <property type="match status" value="1"/>
</dbReference>
<comment type="pathway">
    <text evidence="7">Amino-acid metabolism; lysine degradation.</text>
</comment>
<dbReference type="InterPro" id="IPR052033">
    <property type="entry name" value="Glutaryl-CoA_DH_mitochondrial"/>
</dbReference>
<organism evidence="15 16">
    <name type="scientific">Algibacter mikhailovii</name>
    <dbReference type="NCBI Taxonomy" id="425498"/>
    <lineage>
        <taxon>Bacteria</taxon>
        <taxon>Pseudomonadati</taxon>
        <taxon>Bacteroidota</taxon>
        <taxon>Flavobacteriia</taxon>
        <taxon>Flavobacteriales</taxon>
        <taxon>Flavobacteriaceae</taxon>
        <taxon>Algibacter</taxon>
    </lineage>
</organism>
<dbReference type="InterPro" id="IPR037069">
    <property type="entry name" value="AcylCoA_DH/ox_N_sf"/>
</dbReference>
<comment type="pathway">
    <text evidence="8">Amino-acid metabolism; tryptophan metabolism.</text>
</comment>
<dbReference type="PANTHER" id="PTHR42807:SF1">
    <property type="entry name" value="GLUTARYL-COA DEHYDROGENASE, MITOCHONDRIAL"/>
    <property type="match status" value="1"/>
</dbReference>
<dbReference type="EMBL" id="BMWZ01000005">
    <property type="protein sequence ID" value="GGZ85545.1"/>
    <property type="molecule type" value="Genomic_DNA"/>
</dbReference>
<proteinExistence type="inferred from homology"/>
<dbReference type="GO" id="GO:0004361">
    <property type="term" value="F:glutaryl-CoA dehydrogenase activity"/>
    <property type="evidence" value="ECO:0007669"/>
    <property type="project" value="UniProtKB-EC"/>
</dbReference>
<evidence type="ECO:0000259" key="13">
    <source>
        <dbReference type="Pfam" id="PF02770"/>
    </source>
</evidence>
<dbReference type="RefSeq" id="WP_189361125.1">
    <property type="nucleotide sequence ID" value="NZ_BMWZ01000005.1"/>
</dbReference>
<dbReference type="Gene3D" id="1.20.140.10">
    <property type="entry name" value="Butyryl-CoA Dehydrogenase, subunit A, domain 3"/>
    <property type="match status" value="1"/>
</dbReference>
<keyword evidence="6 11" id="KW-0560">Oxidoreductase</keyword>
<dbReference type="InterPro" id="IPR046373">
    <property type="entry name" value="Acyl-CoA_Oxase/DH_mid-dom_sf"/>
</dbReference>
<dbReference type="Pfam" id="PF02771">
    <property type="entry name" value="Acyl-CoA_dh_N"/>
    <property type="match status" value="1"/>
</dbReference>
<feature type="domain" description="Acyl-CoA oxidase/dehydrogenase middle" evidence="13">
    <location>
        <begin position="135"/>
        <end position="226"/>
    </location>
</feature>
<evidence type="ECO:0000256" key="7">
    <source>
        <dbReference type="ARBA" id="ARBA00037899"/>
    </source>
</evidence>
<dbReference type="Gene3D" id="2.40.110.10">
    <property type="entry name" value="Butyryl-CoA Dehydrogenase, subunit A, domain 2"/>
    <property type="match status" value="1"/>
</dbReference>
<dbReference type="PANTHER" id="PTHR42807">
    <property type="entry name" value="GLUTARYL-COA DEHYDROGENASE, MITOCHONDRIAL"/>
    <property type="match status" value="1"/>
</dbReference>
<dbReference type="GO" id="GO:0000062">
    <property type="term" value="F:fatty-acyl-CoA binding"/>
    <property type="evidence" value="ECO:0007669"/>
    <property type="project" value="TreeGrafter"/>
</dbReference>
<dbReference type="InterPro" id="IPR006089">
    <property type="entry name" value="Acyl-CoA_DH_CS"/>
</dbReference>
<comment type="cofactor">
    <cofactor evidence="1 11">
        <name>FAD</name>
        <dbReference type="ChEBI" id="CHEBI:57692"/>
    </cofactor>
</comment>
<evidence type="ECO:0000256" key="2">
    <source>
        <dbReference type="ARBA" id="ARBA00009347"/>
    </source>
</evidence>
<dbReference type="Proteomes" id="UP000636004">
    <property type="component" value="Unassembled WGS sequence"/>
</dbReference>
<evidence type="ECO:0000259" key="14">
    <source>
        <dbReference type="Pfam" id="PF02771"/>
    </source>
</evidence>
<dbReference type="InterPro" id="IPR009075">
    <property type="entry name" value="AcylCo_DH/oxidase_C"/>
</dbReference>
<dbReference type="Gene3D" id="1.10.540.10">
    <property type="entry name" value="Acyl-CoA dehydrogenase/oxidase, N-terminal domain"/>
    <property type="match status" value="1"/>
</dbReference>
<feature type="domain" description="Acyl-CoA dehydrogenase/oxidase N-terminal" evidence="14">
    <location>
        <begin position="19"/>
        <end position="130"/>
    </location>
</feature>
<dbReference type="GO" id="GO:0046949">
    <property type="term" value="P:fatty-acyl-CoA biosynthetic process"/>
    <property type="evidence" value="ECO:0007669"/>
    <property type="project" value="TreeGrafter"/>
</dbReference>
<evidence type="ECO:0000256" key="1">
    <source>
        <dbReference type="ARBA" id="ARBA00001974"/>
    </source>
</evidence>
<dbReference type="InterPro" id="IPR013786">
    <property type="entry name" value="AcylCoA_DH/ox_N"/>
</dbReference>